<evidence type="ECO:0000256" key="3">
    <source>
        <dbReference type="ARBA" id="ARBA00022490"/>
    </source>
</evidence>
<dbReference type="GO" id="GO:0030833">
    <property type="term" value="P:regulation of actin filament polymerization"/>
    <property type="evidence" value="ECO:0007669"/>
    <property type="project" value="InterPro"/>
</dbReference>
<accession>A0A0F7ST66</accession>
<dbReference type="GO" id="GO:0044396">
    <property type="term" value="P:actin cortical patch organization"/>
    <property type="evidence" value="ECO:0007669"/>
    <property type="project" value="UniProtKB-ARBA"/>
</dbReference>
<dbReference type="GO" id="GO:0005885">
    <property type="term" value="C:Arp2/3 protein complex"/>
    <property type="evidence" value="ECO:0007669"/>
    <property type="project" value="InterPro"/>
</dbReference>
<dbReference type="Gene3D" id="1.25.40.190">
    <property type="entry name" value="Actin-related protein 2/3 complex subunit 5"/>
    <property type="match status" value="1"/>
</dbReference>
<dbReference type="Pfam" id="PF04699">
    <property type="entry name" value="P16-Arc"/>
    <property type="match status" value="1"/>
</dbReference>
<dbReference type="InterPro" id="IPR036743">
    <property type="entry name" value="ARPC5_sf"/>
</dbReference>
<comment type="function">
    <text evidence="6">Functions as a component of the Arp2/3 complex which is involved in regulation of actin polymerization and together with an activating nucleation-promoting factor (NPF) mediates the formation of branched actin networks.</text>
</comment>
<dbReference type="PIRSF" id="PIRSF039096">
    <property type="entry name" value="p16-ARC"/>
    <property type="match status" value="1"/>
</dbReference>
<dbReference type="SUPFAM" id="SSF69103">
    <property type="entry name" value="Arp2/3 complex 16 kDa subunit ARPC5"/>
    <property type="match status" value="1"/>
</dbReference>
<evidence type="ECO:0000256" key="7">
    <source>
        <dbReference type="RuleBase" id="RU004301"/>
    </source>
</evidence>
<organism evidence="8">
    <name type="scientific">Phaffia rhodozyma</name>
    <name type="common">Yeast</name>
    <name type="synonym">Xanthophyllomyces dendrorhous</name>
    <dbReference type="NCBI Taxonomy" id="264483"/>
    <lineage>
        <taxon>Eukaryota</taxon>
        <taxon>Fungi</taxon>
        <taxon>Dikarya</taxon>
        <taxon>Basidiomycota</taxon>
        <taxon>Agaricomycotina</taxon>
        <taxon>Tremellomycetes</taxon>
        <taxon>Cystofilobasidiales</taxon>
        <taxon>Mrakiaceae</taxon>
        <taxon>Phaffia</taxon>
    </lineage>
</organism>
<comment type="function">
    <text evidence="7">Functions as component of the Arp2/3 complex which is involved in regulation of actin polymerization and together with an activating nucleation-promoting factor (NPF) mediates the formation of branched actin networks. Arp2/3 complex plays a critical role in the control of cell morphogenesis via the modulation of cell polarity development.</text>
</comment>
<evidence type="ECO:0000256" key="6">
    <source>
        <dbReference type="ARBA" id="ARBA00060329"/>
    </source>
</evidence>
<keyword evidence="4 7" id="KW-0206">Cytoskeleton</keyword>
<evidence type="ECO:0000256" key="2">
    <source>
        <dbReference type="ARBA" id="ARBA00006084"/>
    </source>
</evidence>
<dbReference type="InterPro" id="IPR006789">
    <property type="entry name" value="ARPC5"/>
</dbReference>
<protein>
    <recommendedName>
        <fullName evidence="5 7">Actin-related protein 2/3 complex subunit 5</fullName>
    </recommendedName>
</protein>
<dbReference type="GO" id="GO:0034314">
    <property type="term" value="P:Arp2/3 complex-mediated actin nucleation"/>
    <property type="evidence" value="ECO:0007669"/>
    <property type="project" value="InterPro"/>
</dbReference>
<evidence type="ECO:0000313" key="8">
    <source>
        <dbReference type="EMBL" id="CED85362.1"/>
    </source>
</evidence>
<evidence type="ECO:0000256" key="4">
    <source>
        <dbReference type="ARBA" id="ARBA00023212"/>
    </source>
</evidence>
<dbReference type="AlphaFoldDB" id="A0A0F7ST66"/>
<name>A0A0F7ST66_PHARH</name>
<sequence length="157" mass="17601">MSDTAFRKINIDQYDEDTLQDSELFDPDTRSAEEAAAYATQVSTQVRQVLGRQDIKGALQLLLSEYPFGVDHDHAKATSLQTFVLILNSTKSTDITSTIKSLNPEEQDGLMKFIYKGMEKIEGLDVNPSVFLTWHEKLTEVAGVGSIVRVMTDRRTI</sequence>
<dbReference type="FunFam" id="1.25.40.190:FF:000003">
    <property type="entry name" value="Actin-related protein 2/3 complex subunit 5"/>
    <property type="match status" value="1"/>
</dbReference>
<proteinExistence type="inferred from homology"/>
<evidence type="ECO:0000256" key="1">
    <source>
        <dbReference type="ARBA" id="ARBA00004245"/>
    </source>
</evidence>
<keyword evidence="3" id="KW-0963">Cytoplasm</keyword>
<reference evidence="8" key="1">
    <citation type="submission" date="2014-08" db="EMBL/GenBank/DDBJ databases">
        <authorList>
            <person name="Sharma Rahul"/>
            <person name="Thines Marco"/>
        </authorList>
    </citation>
    <scope>NUCLEOTIDE SEQUENCE</scope>
</reference>
<comment type="subcellular location">
    <subcellularLocation>
        <location evidence="1">Cytoplasm</location>
        <location evidence="1">Cytoskeleton</location>
    </subcellularLocation>
</comment>
<dbReference type="PANTHER" id="PTHR12644">
    <property type="entry name" value="ARP2/3 COMPLEX 16 KD SUBUNIT P16-ARC"/>
    <property type="match status" value="1"/>
</dbReference>
<dbReference type="EMBL" id="LN483332">
    <property type="protein sequence ID" value="CED85362.1"/>
    <property type="molecule type" value="Genomic_DNA"/>
</dbReference>
<evidence type="ECO:0000256" key="5">
    <source>
        <dbReference type="ARBA" id="ARBA00040214"/>
    </source>
</evidence>
<comment type="similarity">
    <text evidence="2 7">Belongs to the ARPC5 family.</text>
</comment>